<keyword evidence="6" id="KW-1185">Reference proteome</keyword>
<evidence type="ECO:0000256" key="2">
    <source>
        <dbReference type="ARBA" id="ARBA00022840"/>
    </source>
</evidence>
<accession>A0A5C6DER0</accession>
<feature type="domain" description="ABC transporter" evidence="4">
    <location>
        <begin position="382"/>
        <end position="612"/>
    </location>
</feature>
<dbReference type="Proteomes" id="UP000315471">
    <property type="component" value="Unassembled WGS sequence"/>
</dbReference>
<dbReference type="InterPro" id="IPR003439">
    <property type="entry name" value="ABC_transporter-like_ATP-bd"/>
</dbReference>
<dbReference type="PROSITE" id="PS50893">
    <property type="entry name" value="ABC_TRANSPORTER_2"/>
    <property type="match status" value="2"/>
</dbReference>
<dbReference type="InterPro" id="IPR017871">
    <property type="entry name" value="ABC_transporter-like_CS"/>
</dbReference>
<dbReference type="CDD" id="cd03230">
    <property type="entry name" value="ABC_DR_subfamily_A"/>
    <property type="match status" value="1"/>
</dbReference>
<evidence type="ECO:0000313" key="6">
    <source>
        <dbReference type="Proteomes" id="UP000315471"/>
    </source>
</evidence>
<dbReference type="PROSITE" id="PS00211">
    <property type="entry name" value="ABC_TRANSPORTER_1"/>
    <property type="match status" value="1"/>
</dbReference>
<dbReference type="SMART" id="SM00382">
    <property type="entry name" value="AAA"/>
    <property type="match status" value="2"/>
</dbReference>
<dbReference type="RefSeq" id="WP_197172248.1">
    <property type="nucleotide sequence ID" value="NZ_SJPY01000009.1"/>
</dbReference>
<keyword evidence="2 5" id="KW-0067">ATP-binding</keyword>
<sequence>MGETAMVDRSRRGTRQGYHHGDPSSDTTVVTTSASEPIVRVSAFRKTYGRTVAVDGIDLEINRGEIFGLIGPDGAGKSSLMKAVAGVLTYDSGRLDVFGTRVDSEQSAETIKDRIGLMPQGLGLNLYADLSVEENVDFFGQIRLVPNDVLQQRKKRLLEMTRLEKFRDRAMKNLSGGMKQKLGLVCCLIHHPQMVVLDEPTTGVDPVSRRDFWSILAQLLREEQITALVSTAYMDEATRFHHAALLFEGKVLARGEPDEIAALVPGRIVQAKAEPQAEAFARLKESFPQSEAVGPWLRVFVDDADDEQATTAVSSRIEKFKPQEMHVAQPDLEDVFIALLRRRGLTDEEPKQDVVEVAKTFGVPTGDSKRLAGIATEKPLAIEAHDLVRTFGDFKAVDRVNFRVQQGEIFGLLGANGAGKTTVIKMLTGLLPPTAGTGRVAAADMHRAGQAIKERIGYMSQAFSLYQDLTVVENIHLYAGIYGLSRRMARERTDWIIEMAGLAGREYELSGSLPMGVRQRLAIGCALVHRPQVLFLDEPTSGVDPIGRRRLWDIIFDLSRNADVAILVTTHYMSEAEHCDHIAMMYAGRVFADASPSELKADLRKESGQLLEVTTDNPLAALDVMESCGFAGVSLFGKRIHLLAPDPIEAEQRVRNALTDDGIHVLSVSEQPLTMEDVFVNRVLALEKADEAKQ</sequence>
<dbReference type="Gene3D" id="3.40.50.300">
    <property type="entry name" value="P-loop containing nucleotide triphosphate hydrolases"/>
    <property type="match status" value="2"/>
</dbReference>
<evidence type="ECO:0000256" key="3">
    <source>
        <dbReference type="SAM" id="MobiDB-lite"/>
    </source>
</evidence>
<evidence type="ECO:0000313" key="5">
    <source>
        <dbReference type="EMBL" id="TWU35723.1"/>
    </source>
</evidence>
<dbReference type="AlphaFoldDB" id="A0A5C6DER0"/>
<dbReference type="PANTHER" id="PTHR43038:SF3">
    <property type="entry name" value="ABC TRANSPORTER G FAMILY MEMBER 20 ISOFORM X1"/>
    <property type="match status" value="1"/>
</dbReference>
<evidence type="ECO:0000256" key="1">
    <source>
        <dbReference type="ARBA" id="ARBA00022741"/>
    </source>
</evidence>
<feature type="domain" description="ABC transporter" evidence="4">
    <location>
        <begin position="39"/>
        <end position="273"/>
    </location>
</feature>
<dbReference type="InterPro" id="IPR027417">
    <property type="entry name" value="P-loop_NTPase"/>
</dbReference>
<dbReference type="GO" id="GO:0005524">
    <property type="term" value="F:ATP binding"/>
    <property type="evidence" value="ECO:0007669"/>
    <property type="project" value="UniProtKB-KW"/>
</dbReference>
<dbReference type="EMBL" id="SJPY01000009">
    <property type="protein sequence ID" value="TWU35723.1"/>
    <property type="molecule type" value="Genomic_DNA"/>
</dbReference>
<comment type="caution">
    <text evidence="5">The sequence shown here is derived from an EMBL/GenBank/DDBJ whole genome shotgun (WGS) entry which is preliminary data.</text>
</comment>
<dbReference type="Pfam" id="PF00005">
    <property type="entry name" value="ABC_tran"/>
    <property type="match status" value="2"/>
</dbReference>
<reference evidence="5 6" key="1">
    <citation type="submission" date="2019-02" db="EMBL/GenBank/DDBJ databases">
        <title>Deep-cultivation of Planctomycetes and their phenomic and genomic characterization uncovers novel biology.</title>
        <authorList>
            <person name="Wiegand S."/>
            <person name="Jogler M."/>
            <person name="Boedeker C."/>
            <person name="Pinto D."/>
            <person name="Vollmers J."/>
            <person name="Rivas-Marin E."/>
            <person name="Kohn T."/>
            <person name="Peeters S.H."/>
            <person name="Heuer A."/>
            <person name="Rast P."/>
            <person name="Oberbeckmann S."/>
            <person name="Bunk B."/>
            <person name="Jeske O."/>
            <person name="Meyerdierks A."/>
            <person name="Storesund J.E."/>
            <person name="Kallscheuer N."/>
            <person name="Luecker S."/>
            <person name="Lage O.M."/>
            <person name="Pohl T."/>
            <person name="Merkel B.J."/>
            <person name="Hornburger P."/>
            <person name="Mueller R.-W."/>
            <person name="Bruemmer F."/>
            <person name="Labrenz M."/>
            <person name="Spormann A.M."/>
            <person name="Op Den Camp H."/>
            <person name="Overmann J."/>
            <person name="Amann R."/>
            <person name="Jetten M.S.M."/>
            <person name="Mascher T."/>
            <person name="Medema M.H."/>
            <person name="Devos D.P."/>
            <person name="Kaster A.-K."/>
            <person name="Ovreas L."/>
            <person name="Rohde M."/>
            <person name="Galperin M.Y."/>
            <person name="Jogler C."/>
        </authorList>
    </citation>
    <scope>NUCLEOTIDE SEQUENCE [LARGE SCALE GENOMIC DNA]</scope>
    <source>
        <strain evidence="5 6">Q31b</strain>
    </source>
</reference>
<dbReference type="SUPFAM" id="SSF52540">
    <property type="entry name" value="P-loop containing nucleoside triphosphate hydrolases"/>
    <property type="match status" value="2"/>
</dbReference>
<organism evidence="5 6">
    <name type="scientific">Novipirellula aureliae</name>
    <dbReference type="NCBI Taxonomy" id="2527966"/>
    <lineage>
        <taxon>Bacteria</taxon>
        <taxon>Pseudomonadati</taxon>
        <taxon>Planctomycetota</taxon>
        <taxon>Planctomycetia</taxon>
        <taxon>Pirellulales</taxon>
        <taxon>Pirellulaceae</taxon>
        <taxon>Novipirellula</taxon>
    </lineage>
</organism>
<evidence type="ECO:0000259" key="4">
    <source>
        <dbReference type="PROSITE" id="PS50893"/>
    </source>
</evidence>
<dbReference type="GO" id="GO:0016887">
    <property type="term" value="F:ATP hydrolysis activity"/>
    <property type="evidence" value="ECO:0007669"/>
    <property type="project" value="InterPro"/>
</dbReference>
<name>A0A5C6DER0_9BACT</name>
<protein>
    <submittedName>
        <fullName evidence="5">Putative ABC transporter ATP-binding protein YbhF</fullName>
    </submittedName>
</protein>
<dbReference type="InterPro" id="IPR003593">
    <property type="entry name" value="AAA+_ATPase"/>
</dbReference>
<gene>
    <name evidence="5" type="primary">ybhF_6</name>
    <name evidence="5" type="ORF">Q31b_51580</name>
</gene>
<feature type="region of interest" description="Disordered" evidence="3">
    <location>
        <begin position="1"/>
        <end position="31"/>
    </location>
</feature>
<feature type="compositionally biased region" description="Basic and acidic residues" evidence="3">
    <location>
        <begin position="1"/>
        <end position="11"/>
    </location>
</feature>
<keyword evidence="1" id="KW-0547">Nucleotide-binding</keyword>
<dbReference type="PANTHER" id="PTHR43038">
    <property type="entry name" value="ATP-BINDING CASSETTE, SUB-FAMILY H, MEMBER 1"/>
    <property type="match status" value="1"/>
</dbReference>
<proteinExistence type="predicted"/>